<evidence type="ECO:0000256" key="1">
    <source>
        <dbReference type="ARBA" id="ARBA00004123"/>
    </source>
</evidence>
<dbReference type="GO" id="GO:0003712">
    <property type="term" value="F:transcription coregulator activity"/>
    <property type="evidence" value="ECO:0007669"/>
    <property type="project" value="InterPro"/>
</dbReference>
<dbReference type="SUPFAM" id="SSF140718">
    <property type="entry name" value="Mediator hinge subcomplex-like"/>
    <property type="match status" value="1"/>
</dbReference>
<feature type="region of interest" description="Disordered" evidence="11">
    <location>
        <begin position="70"/>
        <end position="101"/>
    </location>
</feature>
<dbReference type="GO" id="GO:0006357">
    <property type="term" value="P:regulation of transcription by RNA polymerase II"/>
    <property type="evidence" value="ECO:0007669"/>
    <property type="project" value="InterPro"/>
</dbReference>
<dbReference type="RefSeq" id="XP_037169191.1">
    <property type="nucleotide sequence ID" value="XM_037303469.1"/>
</dbReference>
<evidence type="ECO:0000256" key="3">
    <source>
        <dbReference type="ARBA" id="ARBA00011837"/>
    </source>
</evidence>
<evidence type="ECO:0000256" key="4">
    <source>
        <dbReference type="ARBA" id="ARBA00020631"/>
    </source>
</evidence>
<organism evidence="12 13">
    <name type="scientific">Letharia columbiana</name>
    <dbReference type="NCBI Taxonomy" id="112416"/>
    <lineage>
        <taxon>Eukaryota</taxon>
        <taxon>Fungi</taxon>
        <taxon>Dikarya</taxon>
        <taxon>Ascomycota</taxon>
        <taxon>Pezizomycotina</taxon>
        <taxon>Lecanoromycetes</taxon>
        <taxon>OSLEUM clade</taxon>
        <taxon>Lecanoromycetidae</taxon>
        <taxon>Lecanorales</taxon>
        <taxon>Lecanorineae</taxon>
        <taxon>Parmeliaceae</taxon>
        <taxon>Letharia</taxon>
    </lineage>
</organism>
<proteinExistence type="inferred from homology"/>
<keyword evidence="7 10" id="KW-0804">Transcription</keyword>
<name>A0A8H6L8Q1_9LECA</name>
<evidence type="ECO:0000256" key="10">
    <source>
        <dbReference type="RuleBase" id="RU364060"/>
    </source>
</evidence>
<evidence type="ECO:0000313" key="12">
    <source>
        <dbReference type="EMBL" id="KAF6239922.1"/>
    </source>
</evidence>
<reference evidence="12 13" key="1">
    <citation type="journal article" date="2020" name="Genomics">
        <title>Complete, high-quality genomes from long-read metagenomic sequencing of two wolf lichen thalli reveals enigmatic genome architecture.</title>
        <authorList>
            <person name="McKenzie S.K."/>
            <person name="Walston R.F."/>
            <person name="Allen J.L."/>
        </authorList>
    </citation>
    <scope>NUCLEOTIDE SEQUENCE [LARGE SCALE GENOMIC DNA]</scope>
    <source>
        <strain evidence="12">WasteWater2</strain>
    </source>
</reference>
<protein>
    <recommendedName>
        <fullName evidence="4 10">Mediator of RNA polymerase II transcription subunit 7</fullName>
    </recommendedName>
</protein>
<comment type="function">
    <text evidence="9">Component of the Mediator complex, a coactivator involved in the regulated transcription of nearly all RNA polymerase II-dependent genes. Mediator functions as a bridge to convey information from gene-specific regulatory proteins to the basal RNA polymerase II transcription machinery. Mediator is recruited to promoters by direct interactions with regulatory proteins and serves as a scaffold for the assembly of a functional preinitiation complex with RNA polymerase II and the general transcription factors.</text>
</comment>
<dbReference type="InterPro" id="IPR009244">
    <property type="entry name" value="Mediatior_Med7"/>
</dbReference>
<dbReference type="PANTHER" id="PTHR21428:SF11">
    <property type="entry name" value="MEDIATOR OF RNA POLYMERASE II TRANSCRIPTION SUBUNIT 7"/>
    <property type="match status" value="1"/>
</dbReference>
<keyword evidence="13" id="KW-1185">Reference proteome</keyword>
<gene>
    <name evidence="12" type="ORF">HO173_001530</name>
</gene>
<comment type="similarity">
    <text evidence="2 10">Belongs to the Mediator complex subunit 7 family.</text>
</comment>
<accession>A0A8H6L8Q1</accession>
<keyword evidence="6 10" id="KW-0010">Activator</keyword>
<dbReference type="GeneID" id="59283204"/>
<dbReference type="EMBL" id="JACCJC010000004">
    <property type="protein sequence ID" value="KAF6239922.1"/>
    <property type="molecule type" value="Genomic_DNA"/>
</dbReference>
<dbReference type="Gene3D" id="6.10.140.200">
    <property type="match status" value="1"/>
</dbReference>
<dbReference type="PANTHER" id="PTHR21428">
    <property type="entry name" value="MEDIATOR OF RNA POLYMERASE II TRANSCRIPTION SUBUNIT 7"/>
    <property type="match status" value="1"/>
</dbReference>
<dbReference type="InterPro" id="IPR044888">
    <property type="entry name" value="Mediatior_Med7_sf"/>
</dbReference>
<keyword evidence="5 10" id="KW-0805">Transcription regulation</keyword>
<dbReference type="Proteomes" id="UP000578531">
    <property type="component" value="Unassembled WGS sequence"/>
</dbReference>
<feature type="compositionally biased region" description="Low complexity" evidence="11">
    <location>
        <begin position="42"/>
        <end position="54"/>
    </location>
</feature>
<evidence type="ECO:0000256" key="5">
    <source>
        <dbReference type="ARBA" id="ARBA00023015"/>
    </source>
</evidence>
<evidence type="ECO:0000256" key="8">
    <source>
        <dbReference type="ARBA" id="ARBA00023242"/>
    </source>
</evidence>
<evidence type="ECO:0000256" key="6">
    <source>
        <dbReference type="ARBA" id="ARBA00023159"/>
    </source>
</evidence>
<evidence type="ECO:0000256" key="11">
    <source>
        <dbReference type="SAM" id="MobiDB-lite"/>
    </source>
</evidence>
<dbReference type="AlphaFoldDB" id="A0A8H6L8Q1"/>
<feature type="region of interest" description="Disordered" evidence="11">
    <location>
        <begin position="1"/>
        <end position="55"/>
    </location>
</feature>
<comment type="subunit">
    <text evidence="3 10">Component of the Mediator complex.</text>
</comment>
<feature type="compositionally biased region" description="Polar residues" evidence="11">
    <location>
        <begin position="91"/>
        <end position="101"/>
    </location>
</feature>
<dbReference type="GO" id="GO:0016592">
    <property type="term" value="C:mediator complex"/>
    <property type="evidence" value="ECO:0007669"/>
    <property type="project" value="InterPro"/>
</dbReference>
<dbReference type="OrthoDB" id="10253553at2759"/>
<keyword evidence="8 10" id="KW-0539">Nucleus</keyword>
<evidence type="ECO:0000313" key="13">
    <source>
        <dbReference type="Proteomes" id="UP000578531"/>
    </source>
</evidence>
<dbReference type="Gene3D" id="6.10.140.1520">
    <property type="match status" value="1"/>
</dbReference>
<feature type="region of interest" description="Disordered" evidence="11">
    <location>
        <begin position="194"/>
        <end position="223"/>
    </location>
</feature>
<comment type="caution">
    <text evidence="12">The sequence shown here is derived from an EMBL/GenBank/DDBJ whole genome shotgun (WGS) entry which is preliminary data.</text>
</comment>
<sequence>MMADQPQPGTISAAFPAPPPFYKSFTSQNLERLQEHLESSGQPTSPATQPTTAPIPDVLSLPLELRNLIPPPPPAEGKYRSFGTLHEVSPTPASEDQQTPTPTRLLSLTHKILLTFLSLTNALATNPAGYGPIWDELHELFQEVHKVINGYRPHQARETLILMLEEQLERVRGETKGVGETVGRAKEVVERLGREDRGGGVGHGVETDQHREPVSPGSREEEDVEKRIWTVLEREVGRC</sequence>
<evidence type="ECO:0000256" key="9">
    <source>
        <dbReference type="ARBA" id="ARBA00025687"/>
    </source>
</evidence>
<comment type="subcellular location">
    <subcellularLocation>
        <location evidence="1 10">Nucleus</location>
    </subcellularLocation>
</comment>
<evidence type="ECO:0000256" key="7">
    <source>
        <dbReference type="ARBA" id="ARBA00023163"/>
    </source>
</evidence>
<evidence type="ECO:0000256" key="2">
    <source>
        <dbReference type="ARBA" id="ARBA00009994"/>
    </source>
</evidence>
<dbReference type="InterPro" id="IPR037212">
    <property type="entry name" value="Med7/Med21-like"/>
</dbReference>
<dbReference type="GO" id="GO:0070847">
    <property type="term" value="C:core mediator complex"/>
    <property type="evidence" value="ECO:0007669"/>
    <property type="project" value="TreeGrafter"/>
</dbReference>
<dbReference type="Pfam" id="PF05983">
    <property type="entry name" value="Med7"/>
    <property type="match status" value="1"/>
</dbReference>